<gene>
    <name evidence="1" type="ORF">A6J80_17350</name>
</gene>
<name>A0A1V0GVN4_9RHOB</name>
<dbReference type="STRING" id="147645.A6J80_17350"/>
<dbReference type="AlphaFoldDB" id="A0A1V0GVN4"/>
<sequence>MRALRIIEVDASGNPIDGTELLAATPQAVDAGFMINEPVMLRYPDGRKVRSVEARVTRKGMAQAVRMMAQENGGIQ</sequence>
<evidence type="ECO:0000313" key="1">
    <source>
        <dbReference type="EMBL" id="ARC37881.1"/>
    </source>
</evidence>
<protein>
    <submittedName>
        <fullName evidence="1">Uncharacterized protein</fullName>
    </submittedName>
</protein>
<organism evidence="1 2">
    <name type="scientific">Paracoccus yeei</name>
    <dbReference type="NCBI Taxonomy" id="147645"/>
    <lineage>
        <taxon>Bacteria</taxon>
        <taxon>Pseudomonadati</taxon>
        <taxon>Pseudomonadota</taxon>
        <taxon>Alphaproteobacteria</taxon>
        <taxon>Rhodobacterales</taxon>
        <taxon>Paracoccaceae</taxon>
        <taxon>Paracoccus</taxon>
    </lineage>
</organism>
<accession>A0A1V0GVN4</accession>
<keyword evidence="2" id="KW-1185">Reference proteome</keyword>
<evidence type="ECO:0000313" key="2">
    <source>
        <dbReference type="Proteomes" id="UP000191257"/>
    </source>
</evidence>
<proteinExistence type="predicted"/>
<dbReference type="RefSeq" id="WP_080622342.1">
    <property type="nucleotide sequence ID" value="NZ_CAWMZI010000001.1"/>
</dbReference>
<dbReference type="Proteomes" id="UP000191257">
    <property type="component" value="Chromosome"/>
</dbReference>
<dbReference type="EMBL" id="CP020442">
    <property type="protein sequence ID" value="ARC37881.1"/>
    <property type="molecule type" value="Genomic_DNA"/>
</dbReference>
<dbReference type="KEGG" id="pye:A6J80_17350"/>
<reference evidence="1" key="1">
    <citation type="submission" date="2017-12" db="EMBL/GenBank/DDBJ databases">
        <title>FDA dAtabase for Regulatory Grade micrObial Sequences (FDA-ARGOS): Supporting development and validation of Infectious Disease Dx tests.</title>
        <authorList>
            <person name="Campos J."/>
            <person name="Goldberg B."/>
            <person name="Tallon L."/>
            <person name="Sadzewicz L."/>
            <person name="Sengamalay N."/>
            <person name="Ott S."/>
            <person name="Godinez A."/>
            <person name="Nagaraj S."/>
            <person name="Vyas G."/>
            <person name="Aluvathingal J."/>
            <person name="Nadendla S."/>
            <person name="Geyer C."/>
            <person name="Nandy P."/>
            <person name="Hobson J."/>
            <person name="Sichtig H."/>
        </authorList>
    </citation>
    <scope>NUCLEOTIDE SEQUENCE</scope>
    <source>
        <strain evidence="1">FDAARGOS_252</strain>
    </source>
</reference>